<reference evidence="2 3" key="1">
    <citation type="submission" date="2020-04" db="EMBL/GenBank/DDBJ databases">
        <authorList>
            <person name="De Canck E."/>
        </authorList>
    </citation>
    <scope>NUCLEOTIDE SEQUENCE [LARGE SCALE GENOMIC DNA]</scope>
    <source>
        <strain evidence="2 3">LMG 29542</strain>
    </source>
</reference>
<keyword evidence="3" id="KW-1185">Reference proteome</keyword>
<name>A0A6J5E9F6_9BURK</name>
<dbReference type="AlphaFoldDB" id="A0A6J5E9F6"/>
<evidence type="ECO:0000256" key="1">
    <source>
        <dbReference type="SAM" id="SignalP"/>
    </source>
</evidence>
<protein>
    <recommendedName>
        <fullName evidence="4">DUF4148 domain-containing protein</fullName>
    </recommendedName>
</protein>
<dbReference type="Proteomes" id="UP000494363">
    <property type="component" value="Unassembled WGS sequence"/>
</dbReference>
<organism evidence="2 3">
    <name type="scientific">Paraburkholderia humisilvae</name>
    <dbReference type="NCBI Taxonomy" id="627669"/>
    <lineage>
        <taxon>Bacteria</taxon>
        <taxon>Pseudomonadati</taxon>
        <taxon>Pseudomonadota</taxon>
        <taxon>Betaproteobacteria</taxon>
        <taxon>Burkholderiales</taxon>
        <taxon>Burkholderiaceae</taxon>
        <taxon>Paraburkholderia</taxon>
    </lineage>
</organism>
<dbReference type="InterPro" id="IPR025421">
    <property type="entry name" value="DUF4148"/>
</dbReference>
<evidence type="ECO:0000313" key="3">
    <source>
        <dbReference type="Proteomes" id="UP000494363"/>
    </source>
</evidence>
<feature type="chain" id="PRO_5026968908" description="DUF4148 domain-containing protein" evidence="1">
    <location>
        <begin position="26"/>
        <end position="109"/>
    </location>
</feature>
<feature type="signal peptide" evidence="1">
    <location>
        <begin position="1"/>
        <end position="25"/>
    </location>
</feature>
<accession>A0A6J5E9F6</accession>
<evidence type="ECO:0008006" key="4">
    <source>
        <dbReference type="Google" id="ProtNLM"/>
    </source>
</evidence>
<dbReference type="Pfam" id="PF13663">
    <property type="entry name" value="DUF4148"/>
    <property type="match status" value="1"/>
</dbReference>
<keyword evidence="1" id="KW-0732">Signal</keyword>
<evidence type="ECO:0000313" key="2">
    <source>
        <dbReference type="EMBL" id="CAB3762224.1"/>
    </source>
</evidence>
<proteinExistence type="predicted"/>
<dbReference type="RefSeq" id="WP_175228456.1">
    <property type="nucleotide sequence ID" value="NZ_CADIKH010000019.1"/>
</dbReference>
<gene>
    <name evidence="2" type="ORF">LMG29542_04304</name>
</gene>
<dbReference type="EMBL" id="CADIKH010000019">
    <property type="protein sequence ID" value="CAB3762224.1"/>
    <property type="molecule type" value="Genomic_DNA"/>
</dbReference>
<sequence>MNAKMLIGLSLIAFTSFGIVNSASAGEKTRAEVRQELIQAENNGSRFVTDASYPDVSPIYAQQVARMQQQNDSGVGAGMAGTSQTGHHTAINPASCVGPVSFCNPYVGG</sequence>